<dbReference type="KEGG" id="pary:A4V02_04925"/>
<dbReference type="AlphaFoldDB" id="A0A1B1S8K9"/>
<feature type="domain" description="Glucosamine inositolphosphorylceramide transferase 1 N-terminal" evidence="1">
    <location>
        <begin position="248"/>
        <end position="456"/>
    </location>
</feature>
<sequence length="488" mass="56119">MIILLNYWEKTELPNWKLQIISLLSNSGVKYVIKYITAPKPRIPLSYKLEHKLIGSGEIVPNIIHATNNESVEDDRILNLSSMSGLQVLNNNKDCTILEFQYNGNNVASLLSIGELEIVKSLPSIKLSLVEISQADSISEVEIHILRTFSALRNLLNAQNECVNLLKYYLYSYNNGNNRSGSNFIKLNWSIKLLYHLEFYKQLSVKAINIVKSRLIKSHNEHWTVGLGKSPFLHSDLRDITLIEIPQNEFWADPFLFTNNGVTYLFFERYPFDTCKGIISVGEVKDQRIVNVRDILIRPYHLSYPNVIEENGEIYMIPECSANRCIEIWRATKFPDEWELYSTAFQGRNMADSVYYCDKNGNKWLFTSEASKSPDEHCYKLSLFKIDSLAMHEIKEHPCSPIVIDCSCARNGGRIFEKDGHIYRVAQDNSFGEYGHGIAIMEIIKLNDDEYQESLVKRIDHPICETMLGTHHMTESGGMYVMDICTKR</sequence>
<dbReference type="SUPFAM" id="SSF75005">
    <property type="entry name" value="Arabinanase/levansucrase/invertase"/>
    <property type="match status" value="1"/>
</dbReference>
<evidence type="ECO:0000259" key="1">
    <source>
        <dbReference type="Pfam" id="PF24793"/>
    </source>
</evidence>
<gene>
    <name evidence="2" type="ORF">A4V02_04925</name>
</gene>
<protein>
    <recommendedName>
        <fullName evidence="1">Glucosamine inositolphosphorylceramide transferase 1 N-terminal domain-containing protein</fullName>
    </recommendedName>
</protein>
<name>A0A1B1S8K9_9BACT</name>
<dbReference type="GeneID" id="65536191"/>
<dbReference type="RefSeq" id="WP_068960482.1">
    <property type="nucleotide sequence ID" value="NZ_CAJTAP010000005.1"/>
</dbReference>
<proteinExistence type="predicted"/>
<dbReference type="Proteomes" id="UP000186351">
    <property type="component" value="Chromosome"/>
</dbReference>
<dbReference type="Pfam" id="PF24793">
    <property type="entry name" value="GINT1_N"/>
    <property type="match status" value="1"/>
</dbReference>
<dbReference type="InterPro" id="IPR023296">
    <property type="entry name" value="Glyco_hydro_beta-prop_sf"/>
</dbReference>
<accession>A0A1B1S8K9</accession>
<accession>A0A1Z2XK41</accession>
<dbReference type="STRING" id="1796646.A4V02_04925"/>
<dbReference type="EMBL" id="CP015402">
    <property type="protein sequence ID" value="ANU63122.1"/>
    <property type="molecule type" value="Genomic_DNA"/>
</dbReference>
<dbReference type="OrthoDB" id="3771157at2"/>
<evidence type="ECO:0000313" key="3">
    <source>
        <dbReference type="Proteomes" id="UP000186351"/>
    </source>
</evidence>
<reference evidence="3" key="1">
    <citation type="submission" date="2016-04" db="EMBL/GenBank/DDBJ databases">
        <title>Complete Genome Sequences of Twelve Strains of a Stable Defined Moderately Diverse Mouse Microbiota 2 (sDMDMm2).</title>
        <authorList>
            <person name="Uchimura Y."/>
            <person name="Wyss M."/>
            <person name="Brugiroux S."/>
            <person name="Limenitakis J.P."/>
            <person name="Stecher B."/>
            <person name="McCoy K.D."/>
            <person name="Macpherson A.J."/>
        </authorList>
    </citation>
    <scope>NUCLEOTIDE SEQUENCE [LARGE SCALE GENOMIC DNA]</scope>
    <source>
        <strain evidence="3">YL27</strain>
    </source>
</reference>
<organism evidence="2 3">
    <name type="scientific">Muribaculum intestinale</name>
    <dbReference type="NCBI Taxonomy" id="1796646"/>
    <lineage>
        <taxon>Bacteria</taxon>
        <taxon>Pseudomonadati</taxon>
        <taxon>Bacteroidota</taxon>
        <taxon>Bacteroidia</taxon>
        <taxon>Bacteroidales</taxon>
        <taxon>Muribaculaceae</taxon>
        <taxon>Muribaculum</taxon>
    </lineage>
</organism>
<dbReference type="InterPro" id="IPR056442">
    <property type="entry name" value="GINT1_N"/>
</dbReference>
<evidence type="ECO:0000313" key="2">
    <source>
        <dbReference type="EMBL" id="ANU63122.1"/>
    </source>
</evidence>
<keyword evidence="3" id="KW-1185">Reference proteome</keyword>